<evidence type="ECO:0000256" key="7">
    <source>
        <dbReference type="SAM" id="Phobius"/>
    </source>
</evidence>
<feature type="domain" description="Membrane transport protein MMPL" evidence="8">
    <location>
        <begin position="398"/>
        <end position="665"/>
    </location>
</feature>
<feature type="domain" description="Membrane transport protein MMPL" evidence="8">
    <location>
        <begin position="46"/>
        <end position="345"/>
    </location>
</feature>
<feature type="transmembrane region" description="Helical" evidence="7">
    <location>
        <begin position="186"/>
        <end position="205"/>
    </location>
</feature>
<evidence type="ECO:0000313" key="10">
    <source>
        <dbReference type="Proteomes" id="UP001501057"/>
    </source>
</evidence>
<evidence type="ECO:0000256" key="5">
    <source>
        <dbReference type="ARBA" id="ARBA00022989"/>
    </source>
</evidence>
<evidence type="ECO:0000259" key="8">
    <source>
        <dbReference type="Pfam" id="PF03176"/>
    </source>
</evidence>
<keyword evidence="10" id="KW-1185">Reference proteome</keyword>
<feature type="transmembrane region" description="Helical" evidence="7">
    <location>
        <begin position="345"/>
        <end position="363"/>
    </location>
</feature>
<feature type="transmembrane region" description="Helical" evidence="7">
    <location>
        <begin position="517"/>
        <end position="535"/>
    </location>
</feature>
<dbReference type="PANTHER" id="PTHR33406">
    <property type="entry name" value="MEMBRANE PROTEIN MJ1562-RELATED"/>
    <property type="match status" value="1"/>
</dbReference>
<evidence type="ECO:0000256" key="6">
    <source>
        <dbReference type="ARBA" id="ARBA00023136"/>
    </source>
</evidence>
<keyword evidence="6 7" id="KW-0472">Membrane</keyword>
<evidence type="ECO:0000313" key="9">
    <source>
        <dbReference type="EMBL" id="GAA1744790.1"/>
    </source>
</evidence>
<feature type="transmembrane region" description="Helical" evidence="7">
    <location>
        <begin position="488"/>
        <end position="505"/>
    </location>
</feature>
<feature type="transmembrane region" description="Helical" evidence="7">
    <location>
        <begin position="625"/>
        <end position="648"/>
    </location>
</feature>
<dbReference type="Proteomes" id="UP001501057">
    <property type="component" value="Unassembled WGS sequence"/>
</dbReference>
<keyword evidence="4 7" id="KW-0812">Transmembrane</keyword>
<evidence type="ECO:0000256" key="3">
    <source>
        <dbReference type="ARBA" id="ARBA00022475"/>
    </source>
</evidence>
<keyword evidence="3" id="KW-1003">Cell membrane</keyword>
<evidence type="ECO:0000256" key="4">
    <source>
        <dbReference type="ARBA" id="ARBA00022692"/>
    </source>
</evidence>
<feature type="transmembrane region" description="Helical" evidence="7">
    <location>
        <begin position="555"/>
        <end position="576"/>
    </location>
</feature>
<comment type="caution">
    <text evidence="9">The sequence shown here is derived from an EMBL/GenBank/DDBJ whole genome shotgun (WGS) entry which is preliminary data.</text>
</comment>
<dbReference type="EMBL" id="BAAAME010000004">
    <property type="protein sequence ID" value="GAA1744790.1"/>
    <property type="molecule type" value="Genomic_DNA"/>
</dbReference>
<dbReference type="InterPro" id="IPR004869">
    <property type="entry name" value="MMPL_dom"/>
</dbReference>
<dbReference type="InterPro" id="IPR050545">
    <property type="entry name" value="Mycobact_MmpL"/>
</dbReference>
<gene>
    <name evidence="9" type="ORF">GCM10009710_26010</name>
</gene>
<evidence type="ECO:0000256" key="1">
    <source>
        <dbReference type="ARBA" id="ARBA00004651"/>
    </source>
</evidence>
<comment type="similarity">
    <text evidence="2">Belongs to the resistance-nodulation-cell division (RND) (TC 2.A.6) family. MmpL subfamily.</text>
</comment>
<dbReference type="PANTHER" id="PTHR33406:SF11">
    <property type="entry name" value="MEMBRANE PROTEIN SCO6666-RELATED"/>
    <property type="match status" value="1"/>
</dbReference>
<keyword evidence="5 7" id="KW-1133">Transmembrane helix</keyword>
<reference evidence="9 10" key="1">
    <citation type="journal article" date="2019" name="Int. J. Syst. Evol. Microbiol.">
        <title>The Global Catalogue of Microorganisms (GCM) 10K type strain sequencing project: providing services to taxonomists for standard genome sequencing and annotation.</title>
        <authorList>
            <consortium name="The Broad Institute Genomics Platform"/>
            <consortium name="The Broad Institute Genome Sequencing Center for Infectious Disease"/>
            <person name="Wu L."/>
            <person name="Ma J."/>
        </authorList>
    </citation>
    <scope>NUCLEOTIDE SEQUENCE [LARGE SCALE GENOMIC DNA]</scope>
    <source>
        <strain evidence="9 10">JCM 13518</strain>
    </source>
</reference>
<organism evidence="9 10">
    <name type="scientific">Aeromicrobium alkaliterrae</name>
    <dbReference type="NCBI Taxonomy" id="302168"/>
    <lineage>
        <taxon>Bacteria</taxon>
        <taxon>Bacillati</taxon>
        <taxon>Actinomycetota</taxon>
        <taxon>Actinomycetes</taxon>
        <taxon>Propionibacteriales</taxon>
        <taxon>Nocardioidaceae</taxon>
        <taxon>Aeromicrobium</taxon>
    </lineage>
</organism>
<feature type="transmembrane region" description="Helical" evidence="7">
    <location>
        <begin position="597"/>
        <end position="619"/>
    </location>
</feature>
<evidence type="ECO:0000256" key="2">
    <source>
        <dbReference type="ARBA" id="ARBA00010157"/>
    </source>
</evidence>
<dbReference type="Gene3D" id="1.20.1640.10">
    <property type="entry name" value="Multidrug efflux transporter AcrB transmembrane domain"/>
    <property type="match status" value="2"/>
</dbReference>
<feature type="transmembrane region" description="Helical" evidence="7">
    <location>
        <begin position="160"/>
        <end position="179"/>
    </location>
</feature>
<sequence length="699" mass="71671">MSISLTERISSHPRRTLAALVLFLAVAGFFGGSVAGALDSDGGFVPDNAESAAAMDRLTDATGTAPGPGVVVLVDADASTSAAEVAAQLSELPGVARVDTPSGAGPDQSTALVLATLEGGADTDTVAADAVELLGDETGVEVGGPDVAFFQISEAIGEDLARAELLALPILVVLSILFFRGRAAWLPVIVGATTVLGTFLVLAGINQVYGLSVFALNLVIGLGLGLAIDYTLFLVTRYREELERQGPTPGAIRTTMRTAGRTVVFSAATVAVALATLTVFPLGFLVTMGIAGAAVAVVAGAAALLVTPALLALWGAKLARKKRADGVAGETRWYRFSHAVMRRPGGIAIVTTLVMLALALPALRVEWTPIDSTVIPEGQSARTVADRLDAAGDTSDPVVVALSDTTAAGVEDFAAEAADLTGVDAVAEPVQLDDTTWQLAVTADGPPQGDTAQSVVAELRDLPADGTVEVGGAAAEFVDQQAAIGDRLPLALGMLLVLTVLVLWLMTGSVILPLKAVVMNVLTVGTALGALIFVYQDGRFTELLGYTSNGGIEPTDFLVAAALVFALSTDYGVFLLGRIKEARDAGVPEREAVAVGLGRTGSVVTAAAILLAVAIGAFSTSSISFIQQIGVATAVGVLVDAFIVRSLLVPSLMALMGRWNWWSPPALRRLHDRIGLSEGESPVVAAPAPVALPEPARTP</sequence>
<protein>
    <submittedName>
        <fullName evidence="9">MMPL family transporter</fullName>
    </submittedName>
</protein>
<name>A0ABN2JZR3_9ACTN</name>
<dbReference type="SUPFAM" id="SSF82866">
    <property type="entry name" value="Multidrug efflux transporter AcrB transmembrane domain"/>
    <property type="match status" value="2"/>
</dbReference>
<accession>A0ABN2JZR3</accession>
<dbReference type="RefSeq" id="WP_344202353.1">
    <property type="nucleotide sequence ID" value="NZ_BAAAME010000004.1"/>
</dbReference>
<proteinExistence type="inferred from homology"/>
<dbReference type="Pfam" id="PF03176">
    <property type="entry name" value="MMPL"/>
    <property type="match status" value="2"/>
</dbReference>
<feature type="transmembrane region" description="Helical" evidence="7">
    <location>
        <begin position="211"/>
        <end position="235"/>
    </location>
</feature>
<feature type="transmembrane region" description="Helical" evidence="7">
    <location>
        <begin position="290"/>
        <end position="314"/>
    </location>
</feature>
<comment type="subcellular location">
    <subcellularLocation>
        <location evidence="1">Cell membrane</location>
        <topology evidence="1">Multi-pass membrane protein</topology>
    </subcellularLocation>
</comment>
<feature type="transmembrane region" description="Helical" evidence="7">
    <location>
        <begin position="263"/>
        <end position="284"/>
    </location>
</feature>